<gene>
    <name evidence="1" type="ORF">EHO60_06220</name>
</gene>
<organism evidence="1 2">
    <name type="scientific">Leptospira fletcheri</name>
    <dbReference type="NCBI Taxonomy" id="2484981"/>
    <lineage>
        <taxon>Bacteria</taxon>
        <taxon>Pseudomonadati</taxon>
        <taxon>Spirochaetota</taxon>
        <taxon>Spirochaetia</taxon>
        <taxon>Leptospirales</taxon>
        <taxon>Leptospiraceae</taxon>
        <taxon>Leptospira</taxon>
    </lineage>
</organism>
<dbReference type="AlphaFoldDB" id="A0A4R9GH36"/>
<protein>
    <submittedName>
        <fullName evidence="1">Uncharacterized protein</fullName>
    </submittedName>
</protein>
<accession>A0A4R9GH36</accession>
<comment type="caution">
    <text evidence="1">The sequence shown here is derived from an EMBL/GenBank/DDBJ whole genome shotgun (WGS) entry which is preliminary data.</text>
</comment>
<dbReference type="Proteomes" id="UP000298458">
    <property type="component" value="Unassembled WGS sequence"/>
</dbReference>
<dbReference type="OrthoDB" id="345054at2"/>
<evidence type="ECO:0000313" key="1">
    <source>
        <dbReference type="EMBL" id="TGK11879.1"/>
    </source>
</evidence>
<sequence>MIVLRNKSYKFFLISLLSFHFGCASGMPRESEKDGYVEVEVVASNREEAERVAKSEMIGKILGEFVHTSSLIVDSGSKGYFAESSREGLIRSFSVMSTKESSEGIRLKASGYVSKNLLGDALEEQYRLIGKPRILVLISEKIGPQFFPAGKTGIETKFISRFSGFDFLDSAKSMRISSEKLEAKNSEPGSKAASDVLEAAVKEDCELVLLGYFESRLGEKIVEGSEMRGTFASLNYKLIETRTGQILAADTIRGGRPAIDLNFGSEKAKDQILSELSSSLKNRLADRWKRGYTIRLTIRGMNYDTYADLDVAASIRSIRGINSVTERGKDDSGDIVLDIEALYNAGRLYGFLREYKDTLGFSFQNKEISGNSILIRAEPVSSQKK</sequence>
<evidence type="ECO:0000313" key="2">
    <source>
        <dbReference type="Proteomes" id="UP000298458"/>
    </source>
</evidence>
<reference evidence="1" key="1">
    <citation type="journal article" date="2019" name="PLoS Negl. Trop. Dis.">
        <title>Revisiting the worldwide diversity of Leptospira species in the environment.</title>
        <authorList>
            <person name="Vincent A.T."/>
            <person name="Schiettekatte O."/>
            <person name="Bourhy P."/>
            <person name="Veyrier F.J."/>
            <person name="Picardeau M."/>
        </authorList>
    </citation>
    <scope>NUCLEOTIDE SEQUENCE [LARGE SCALE GENOMIC DNA]</scope>
    <source>
        <strain evidence="1">SSW15</strain>
    </source>
</reference>
<dbReference type="EMBL" id="RQET01000004">
    <property type="protein sequence ID" value="TGK11879.1"/>
    <property type="molecule type" value="Genomic_DNA"/>
</dbReference>
<keyword evidence="2" id="KW-1185">Reference proteome</keyword>
<proteinExistence type="predicted"/>
<name>A0A4R9GH36_9LEPT</name>